<gene>
    <name evidence="1" type="ORF">MIMGU_mgv1a022794mg</name>
</gene>
<dbReference type="PANTHER" id="PTHR33320">
    <property type="entry name" value="METHIONYL-TRNA SYNTHETASE"/>
    <property type="match status" value="1"/>
</dbReference>
<dbReference type="AlphaFoldDB" id="A0A022Q3Y9"/>
<proteinExistence type="predicted"/>
<sequence>MGIFHIVNQREKLISRQGLKGQECPRCGGPVLSLDYDTHLIIFCVPFPHKIKRKFCCLICSTRLTCSTR</sequence>
<dbReference type="PANTHER" id="PTHR33320:SF34">
    <property type="entry name" value="ZINC-RIBBON 15 DOMAIN-CONTAINING PROTEIN"/>
    <property type="match status" value="1"/>
</dbReference>
<accession>A0A022Q3Y9</accession>
<dbReference type="eggNOG" id="ENOG502SCI4">
    <property type="taxonomic scope" value="Eukaryota"/>
</dbReference>
<organism evidence="1 2">
    <name type="scientific">Erythranthe guttata</name>
    <name type="common">Yellow monkey flower</name>
    <name type="synonym">Mimulus guttatus</name>
    <dbReference type="NCBI Taxonomy" id="4155"/>
    <lineage>
        <taxon>Eukaryota</taxon>
        <taxon>Viridiplantae</taxon>
        <taxon>Streptophyta</taxon>
        <taxon>Embryophyta</taxon>
        <taxon>Tracheophyta</taxon>
        <taxon>Spermatophyta</taxon>
        <taxon>Magnoliopsida</taxon>
        <taxon>eudicotyledons</taxon>
        <taxon>Gunneridae</taxon>
        <taxon>Pentapetalae</taxon>
        <taxon>asterids</taxon>
        <taxon>lamiids</taxon>
        <taxon>Lamiales</taxon>
        <taxon>Phrymaceae</taxon>
        <taxon>Erythranthe</taxon>
    </lineage>
</organism>
<evidence type="ECO:0000313" key="2">
    <source>
        <dbReference type="Proteomes" id="UP000030748"/>
    </source>
</evidence>
<evidence type="ECO:0000313" key="1">
    <source>
        <dbReference type="EMBL" id="EYU21220.1"/>
    </source>
</evidence>
<dbReference type="Proteomes" id="UP000030748">
    <property type="component" value="Unassembled WGS sequence"/>
</dbReference>
<dbReference type="EMBL" id="KI632223">
    <property type="protein sequence ID" value="EYU21220.1"/>
    <property type="molecule type" value="Genomic_DNA"/>
</dbReference>
<reference evidence="1 2" key="1">
    <citation type="journal article" date="2013" name="Proc. Natl. Acad. Sci. U.S.A.">
        <title>Fine-scale variation in meiotic recombination in Mimulus inferred from population shotgun sequencing.</title>
        <authorList>
            <person name="Hellsten U."/>
            <person name="Wright K.M."/>
            <person name="Jenkins J."/>
            <person name="Shu S."/>
            <person name="Yuan Y."/>
            <person name="Wessler S.R."/>
            <person name="Schmutz J."/>
            <person name="Willis J.H."/>
            <person name="Rokhsar D.S."/>
        </authorList>
    </citation>
    <scope>NUCLEOTIDE SEQUENCE [LARGE SCALE GENOMIC DNA]</scope>
    <source>
        <strain evidence="2">cv. DUN x IM62</strain>
    </source>
</reference>
<keyword evidence="2" id="KW-1185">Reference proteome</keyword>
<dbReference type="PhylomeDB" id="A0A022Q3Y9"/>
<protein>
    <submittedName>
        <fullName evidence="1">Uncharacterized protein</fullName>
    </submittedName>
</protein>
<name>A0A022Q3Y9_ERYGU</name>